<organism evidence="1 2">
    <name type="scientific">Triticum urartu</name>
    <name type="common">Red wild einkorn</name>
    <name type="synonym">Crithodium urartu</name>
    <dbReference type="NCBI Taxonomy" id="4572"/>
    <lineage>
        <taxon>Eukaryota</taxon>
        <taxon>Viridiplantae</taxon>
        <taxon>Streptophyta</taxon>
        <taxon>Embryophyta</taxon>
        <taxon>Tracheophyta</taxon>
        <taxon>Spermatophyta</taxon>
        <taxon>Magnoliopsida</taxon>
        <taxon>Liliopsida</taxon>
        <taxon>Poales</taxon>
        <taxon>Poaceae</taxon>
        <taxon>BOP clade</taxon>
        <taxon>Pooideae</taxon>
        <taxon>Triticodae</taxon>
        <taxon>Triticeae</taxon>
        <taxon>Triticinae</taxon>
        <taxon>Triticum</taxon>
    </lineage>
</organism>
<dbReference type="PANTHER" id="PTHR33186">
    <property type="entry name" value="OS10G0136150 PROTEIN-RELATED"/>
    <property type="match status" value="1"/>
</dbReference>
<sequence>MRNPLLILSEDGRLGVVDLDEHGLCHMWSVEVSVDGVASWIKLREMDFGMLLPLGNTRSSDSLWLVGCVEGTDILVVATDIGAFTIDLKSLRSRKLSSKPFEDIC</sequence>
<reference evidence="2" key="1">
    <citation type="journal article" date="2013" name="Nature">
        <title>Draft genome of the wheat A-genome progenitor Triticum urartu.</title>
        <authorList>
            <person name="Ling H.Q."/>
            <person name="Zhao S."/>
            <person name="Liu D."/>
            <person name="Wang J."/>
            <person name="Sun H."/>
            <person name="Zhang C."/>
            <person name="Fan H."/>
            <person name="Li D."/>
            <person name="Dong L."/>
            <person name="Tao Y."/>
            <person name="Gao C."/>
            <person name="Wu H."/>
            <person name="Li Y."/>
            <person name="Cui Y."/>
            <person name="Guo X."/>
            <person name="Zheng S."/>
            <person name="Wang B."/>
            <person name="Yu K."/>
            <person name="Liang Q."/>
            <person name="Yang W."/>
            <person name="Lou X."/>
            <person name="Chen J."/>
            <person name="Feng M."/>
            <person name="Jian J."/>
            <person name="Zhang X."/>
            <person name="Luo G."/>
            <person name="Jiang Y."/>
            <person name="Liu J."/>
            <person name="Wang Z."/>
            <person name="Sha Y."/>
            <person name="Zhang B."/>
            <person name="Wu H."/>
            <person name="Tang D."/>
            <person name="Shen Q."/>
            <person name="Xue P."/>
            <person name="Zou S."/>
            <person name="Wang X."/>
            <person name="Liu X."/>
            <person name="Wang F."/>
            <person name="Yang Y."/>
            <person name="An X."/>
            <person name="Dong Z."/>
            <person name="Zhang K."/>
            <person name="Zhang X."/>
            <person name="Luo M.C."/>
            <person name="Dvorak J."/>
            <person name="Tong Y."/>
            <person name="Wang J."/>
            <person name="Yang H."/>
            <person name="Li Z."/>
            <person name="Wang D."/>
            <person name="Zhang A."/>
            <person name="Wang J."/>
        </authorList>
    </citation>
    <scope>NUCLEOTIDE SEQUENCE</scope>
    <source>
        <strain evidence="2">cv. G1812</strain>
    </source>
</reference>
<evidence type="ECO:0000313" key="2">
    <source>
        <dbReference type="Proteomes" id="UP000015106"/>
    </source>
</evidence>
<accession>A0A8R7QDZ9</accession>
<dbReference type="AlphaFoldDB" id="A0A8R7QDZ9"/>
<protein>
    <submittedName>
        <fullName evidence="1">Uncharacterized protein</fullName>
    </submittedName>
</protein>
<evidence type="ECO:0000313" key="1">
    <source>
        <dbReference type="EnsemblPlants" id="TuG1812G0500003184.01.T01.cds301520"/>
    </source>
</evidence>
<keyword evidence="2" id="KW-1185">Reference proteome</keyword>
<reference evidence="1" key="3">
    <citation type="submission" date="2022-06" db="UniProtKB">
        <authorList>
            <consortium name="EnsemblPlants"/>
        </authorList>
    </citation>
    <scope>IDENTIFICATION</scope>
</reference>
<dbReference type="PANTHER" id="PTHR33186:SF15">
    <property type="entry name" value="OS06G0249850 PROTEIN"/>
    <property type="match status" value="1"/>
</dbReference>
<name>A0A8R7QDZ9_TRIUA</name>
<dbReference type="EnsemblPlants" id="TuG1812G0500003184.01.T01">
    <property type="protein sequence ID" value="TuG1812G0500003184.01.T01.cds301520"/>
    <property type="gene ID" value="TuG1812G0500003184.01"/>
</dbReference>
<proteinExistence type="predicted"/>
<dbReference type="Proteomes" id="UP000015106">
    <property type="component" value="Chromosome 5"/>
</dbReference>
<dbReference type="Gramene" id="TuG1812G0500003184.01.T01">
    <property type="protein sequence ID" value="TuG1812G0500003184.01.T01.cds301520"/>
    <property type="gene ID" value="TuG1812G0500003184.01"/>
</dbReference>
<reference evidence="1" key="2">
    <citation type="submission" date="2018-03" db="EMBL/GenBank/DDBJ databases">
        <title>The Triticum urartu genome reveals the dynamic nature of wheat genome evolution.</title>
        <authorList>
            <person name="Ling H."/>
            <person name="Ma B."/>
            <person name="Shi X."/>
            <person name="Liu H."/>
            <person name="Dong L."/>
            <person name="Sun H."/>
            <person name="Cao Y."/>
            <person name="Gao Q."/>
            <person name="Zheng S."/>
            <person name="Li Y."/>
            <person name="Yu Y."/>
            <person name="Du H."/>
            <person name="Qi M."/>
            <person name="Li Y."/>
            <person name="Yu H."/>
            <person name="Cui Y."/>
            <person name="Wang N."/>
            <person name="Chen C."/>
            <person name="Wu H."/>
            <person name="Zhao Y."/>
            <person name="Zhang J."/>
            <person name="Li Y."/>
            <person name="Zhou W."/>
            <person name="Zhang B."/>
            <person name="Hu W."/>
            <person name="Eijk M."/>
            <person name="Tang J."/>
            <person name="Witsenboer H."/>
            <person name="Zhao S."/>
            <person name="Li Z."/>
            <person name="Zhang A."/>
            <person name="Wang D."/>
            <person name="Liang C."/>
        </authorList>
    </citation>
    <scope>NUCLEOTIDE SEQUENCE [LARGE SCALE GENOMIC DNA]</scope>
    <source>
        <strain evidence="1">cv. G1812</strain>
    </source>
</reference>